<accession>A0A835HEQ8</accession>
<dbReference type="AlphaFoldDB" id="A0A835HEQ8"/>
<protein>
    <submittedName>
        <fullName evidence="2">Uncharacterized protein</fullName>
    </submittedName>
</protein>
<organism evidence="2 3">
    <name type="scientific">Coptis chinensis</name>
    <dbReference type="NCBI Taxonomy" id="261450"/>
    <lineage>
        <taxon>Eukaryota</taxon>
        <taxon>Viridiplantae</taxon>
        <taxon>Streptophyta</taxon>
        <taxon>Embryophyta</taxon>
        <taxon>Tracheophyta</taxon>
        <taxon>Spermatophyta</taxon>
        <taxon>Magnoliopsida</taxon>
        <taxon>Ranunculales</taxon>
        <taxon>Ranunculaceae</taxon>
        <taxon>Coptidoideae</taxon>
        <taxon>Coptis</taxon>
    </lineage>
</organism>
<proteinExistence type="predicted"/>
<keyword evidence="3" id="KW-1185">Reference proteome</keyword>
<reference evidence="2 3" key="1">
    <citation type="submission" date="2020-10" db="EMBL/GenBank/DDBJ databases">
        <title>The Coptis chinensis genome and diversification of protoberbering-type alkaloids.</title>
        <authorList>
            <person name="Wang B."/>
            <person name="Shu S."/>
            <person name="Song C."/>
            <person name="Liu Y."/>
        </authorList>
    </citation>
    <scope>NUCLEOTIDE SEQUENCE [LARGE SCALE GENOMIC DNA]</scope>
    <source>
        <strain evidence="2">HL-2020</strain>
        <tissue evidence="2">Leaf</tissue>
    </source>
</reference>
<name>A0A835HEQ8_9MAGN</name>
<comment type="caution">
    <text evidence="2">The sequence shown here is derived from an EMBL/GenBank/DDBJ whole genome shotgun (WGS) entry which is preliminary data.</text>
</comment>
<evidence type="ECO:0000256" key="1">
    <source>
        <dbReference type="SAM" id="MobiDB-lite"/>
    </source>
</evidence>
<evidence type="ECO:0000313" key="3">
    <source>
        <dbReference type="Proteomes" id="UP000631114"/>
    </source>
</evidence>
<feature type="region of interest" description="Disordered" evidence="1">
    <location>
        <begin position="49"/>
        <end position="95"/>
    </location>
</feature>
<evidence type="ECO:0000313" key="2">
    <source>
        <dbReference type="EMBL" id="KAF9599165.1"/>
    </source>
</evidence>
<sequence>MSGGINQLKEHLVLKKGNVTSCPNVTIKIQKKINATLLQVKKKNLEKARIQDEDDEVDLEGRTGAGKHGEGSQDDDVNESDIDDIDIDIEAGDDQ</sequence>
<dbReference type="Proteomes" id="UP000631114">
    <property type="component" value="Unassembled WGS sequence"/>
</dbReference>
<gene>
    <name evidence="2" type="ORF">IFM89_035444</name>
</gene>
<feature type="compositionally biased region" description="Acidic residues" evidence="1">
    <location>
        <begin position="72"/>
        <end position="95"/>
    </location>
</feature>
<dbReference type="OrthoDB" id="2012664at2759"/>
<dbReference type="EMBL" id="JADFTS010000007">
    <property type="protein sequence ID" value="KAF9599165.1"/>
    <property type="molecule type" value="Genomic_DNA"/>
</dbReference>